<dbReference type="AlphaFoldDB" id="A0A3L6SGG3"/>
<dbReference type="Proteomes" id="UP000275267">
    <property type="component" value="Unassembled WGS sequence"/>
</dbReference>
<gene>
    <name evidence="2" type="ORF">C2845_PM07G16720</name>
</gene>
<feature type="compositionally biased region" description="Low complexity" evidence="1">
    <location>
        <begin position="52"/>
        <end position="70"/>
    </location>
</feature>
<reference evidence="3" key="1">
    <citation type="journal article" date="2019" name="Nat. Commun.">
        <title>The genome of broomcorn millet.</title>
        <authorList>
            <person name="Zou C."/>
            <person name="Miki D."/>
            <person name="Li D."/>
            <person name="Tang Q."/>
            <person name="Xiao L."/>
            <person name="Rajput S."/>
            <person name="Deng P."/>
            <person name="Jia W."/>
            <person name="Huang R."/>
            <person name="Zhang M."/>
            <person name="Sun Y."/>
            <person name="Hu J."/>
            <person name="Fu X."/>
            <person name="Schnable P.S."/>
            <person name="Li F."/>
            <person name="Zhang H."/>
            <person name="Feng B."/>
            <person name="Zhu X."/>
            <person name="Liu R."/>
            <person name="Schnable J.C."/>
            <person name="Zhu J.-K."/>
            <person name="Zhang H."/>
        </authorList>
    </citation>
    <scope>NUCLEOTIDE SEQUENCE [LARGE SCALE GENOMIC DNA]</scope>
</reference>
<sequence>MPPHPDPVALCTSRQGRCPSSPSAAPPLRTPPLPLVRTAYGNKSAPIARLLPSAPTTPSRTTGTSSPRAGYGMVPRTAATASAFSASDEAVLPFFDFLGVGAT</sequence>
<dbReference type="EMBL" id="PQIB02000004">
    <property type="protein sequence ID" value="RLN21702.1"/>
    <property type="molecule type" value="Genomic_DNA"/>
</dbReference>
<evidence type="ECO:0000313" key="2">
    <source>
        <dbReference type="EMBL" id="RLN21702.1"/>
    </source>
</evidence>
<organism evidence="2 3">
    <name type="scientific">Panicum miliaceum</name>
    <name type="common">Proso millet</name>
    <name type="synonym">Broomcorn millet</name>
    <dbReference type="NCBI Taxonomy" id="4540"/>
    <lineage>
        <taxon>Eukaryota</taxon>
        <taxon>Viridiplantae</taxon>
        <taxon>Streptophyta</taxon>
        <taxon>Embryophyta</taxon>
        <taxon>Tracheophyta</taxon>
        <taxon>Spermatophyta</taxon>
        <taxon>Magnoliopsida</taxon>
        <taxon>Liliopsida</taxon>
        <taxon>Poales</taxon>
        <taxon>Poaceae</taxon>
        <taxon>PACMAD clade</taxon>
        <taxon>Panicoideae</taxon>
        <taxon>Panicodae</taxon>
        <taxon>Paniceae</taxon>
        <taxon>Panicinae</taxon>
        <taxon>Panicum</taxon>
        <taxon>Panicum sect. Panicum</taxon>
    </lineage>
</organism>
<evidence type="ECO:0000313" key="3">
    <source>
        <dbReference type="Proteomes" id="UP000275267"/>
    </source>
</evidence>
<proteinExistence type="predicted"/>
<name>A0A3L6SGG3_PANMI</name>
<feature type="region of interest" description="Disordered" evidence="1">
    <location>
        <begin position="1"/>
        <end position="72"/>
    </location>
</feature>
<comment type="caution">
    <text evidence="2">The sequence shown here is derived from an EMBL/GenBank/DDBJ whole genome shotgun (WGS) entry which is preliminary data.</text>
</comment>
<feature type="compositionally biased region" description="Pro residues" evidence="1">
    <location>
        <begin position="24"/>
        <end position="34"/>
    </location>
</feature>
<accession>A0A3L6SGG3</accession>
<protein>
    <submittedName>
        <fullName evidence="2">Uncharacterized protein</fullName>
    </submittedName>
</protein>
<keyword evidence="3" id="KW-1185">Reference proteome</keyword>
<evidence type="ECO:0000256" key="1">
    <source>
        <dbReference type="SAM" id="MobiDB-lite"/>
    </source>
</evidence>